<proteinExistence type="predicted"/>
<dbReference type="Proteomes" id="UP001480595">
    <property type="component" value="Unassembled WGS sequence"/>
</dbReference>
<comment type="caution">
    <text evidence="3">The sequence shown here is derived from an EMBL/GenBank/DDBJ whole genome shotgun (WGS) entry which is preliminary data.</text>
</comment>
<gene>
    <name evidence="3" type="ORF">PG994_014032</name>
</gene>
<evidence type="ECO:0000313" key="4">
    <source>
        <dbReference type="Proteomes" id="UP001480595"/>
    </source>
</evidence>
<protein>
    <submittedName>
        <fullName evidence="3">Uncharacterized protein</fullName>
    </submittedName>
</protein>
<keyword evidence="4" id="KW-1185">Reference proteome</keyword>
<keyword evidence="2" id="KW-0732">Signal</keyword>
<evidence type="ECO:0000256" key="2">
    <source>
        <dbReference type="SAM" id="SignalP"/>
    </source>
</evidence>
<dbReference type="RefSeq" id="XP_066708570.1">
    <property type="nucleotide sequence ID" value="XM_066865441.1"/>
</dbReference>
<evidence type="ECO:0000256" key="1">
    <source>
        <dbReference type="SAM" id="MobiDB-lite"/>
    </source>
</evidence>
<dbReference type="GeneID" id="92098504"/>
<evidence type="ECO:0000313" key="3">
    <source>
        <dbReference type="EMBL" id="KAK8041025.1"/>
    </source>
</evidence>
<feature type="compositionally biased region" description="Polar residues" evidence="1">
    <location>
        <begin position="64"/>
        <end position="73"/>
    </location>
</feature>
<name>A0ABR1T335_9PEZI</name>
<organism evidence="3 4">
    <name type="scientific">Apiospora phragmitis</name>
    <dbReference type="NCBI Taxonomy" id="2905665"/>
    <lineage>
        <taxon>Eukaryota</taxon>
        <taxon>Fungi</taxon>
        <taxon>Dikarya</taxon>
        <taxon>Ascomycota</taxon>
        <taxon>Pezizomycotina</taxon>
        <taxon>Sordariomycetes</taxon>
        <taxon>Xylariomycetidae</taxon>
        <taxon>Amphisphaeriales</taxon>
        <taxon>Apiosporaceae</taxon>
        <taxon>Apiospora</taxon>
    </lineage>
</organism>
<sequence>MHFTQTTLATAVGLAGSGLALPTDSHDDDINISIGIDHGHHEEPSAVAVHTTEETYQITRTISTDIPTATQARLLSPGPSPRNGFPQLSSPGLPHTPHAPQH</sequence>
<feature type="region of interest" description="Disordered" evidence="1">
    <location>
        <begin position="64"/>
        <end position="102"/>
    </location>
</feature>
<accession>A0ABR1T335</accession>
<dbReference type="EMBL" id="JAQQWL010000015">
    <property type="protein sequence ID" value="KAK8041025.1"/>
    <property type="molecule type" value="Genomic_DNA"/>
</dbReference>
<feature type="signal peptide" evidence="2">
    <location>
        <begin position="1"/>
        <end position="20"/>
    </location>
</feature>
<feature type="chain" id="PRO_5047521837" evidence="2">
    <location>
        <begin position="21"/>
        <end position="102"/>
    </location>
</feature>
<reference evidence="3 4" key="1">
    <citation type="submission" date="2023-01" db="EMBL/GenBank/DDBJ databases">
        <title>Analysis of 21 Apiospora genomes using comparative genomics revels a genus with tremendous synthesis potential of carbohydrate active enzymes and secondary metabolites.</title>
        <authorList>
            <person name="Sorensen T."/>
        </authorList>
    </citation>
    <scope>NUCLEOTIDE SEQUENCE [LARGE SCALE GENOMIC DNA]</scope>
    <source>
        <strain evidence="3 4">CBS 135458</strain>
    </source>
</reference>